<comment type="similarity">
    <text evidence="1">Belongs to the HupF/HypC family.</text>
</comment>
<dbReference type="SUPFAM" id="SSF159127">
    <property type="entry name" value="HupF/HypC-like"/>
    <property type="match status" value="1"/>
</dbReference>
<dbReference type="PRINTS" id="PR00445">
    <property type="entry name" value="HUPFHYPC"/>
</dbReference>
<dbReference type="AlphaFoldDB" id="A0A1L7CTJ0"/>
<evidence type="ECO:0000313" key="2">
    <source>
        <dbReference type="EMBL" id="APT89185.1"/>
    </source>
</evidence>
<dbReference type="PANTHER" id="PTHR35177">
    <property type="entry name" value="HYDROGENASE MATURATION FACTOR HYBG"/>
    <property type="match status" value="1"/>
</dbReference>
<name>A0A1L7CTJ0_9CORY</name>
<dbReference type="PROSITE" id="PS01097">
    <property type="entry name" value="HUPF_HYPC"/>
    <property type="match status" value="1"/>
</dbReference>
<dbReference type="RefSeq" id="WP_075664168.1">
    <property type="nucleotide sequence ID" value="NZ_CP009247.1"/>
</dbReference>
<evidence type="ECO:0000313" key="3">
    <source>
        <dbReference type="Proteomes" id="UP000185434"/>
    </source>
</evidence>
<dbReference type="GO" id="GO:0005506">
    <property type="term" value="F:iron ion binding"/>
    <property type="evidence" value="ECO:0007669"/>
    <property type="project" value="TreeGrafter"/>
</dbReference>
<reference evidence="2 3" key="1">
    <citation type="submission" date="2014-08" db="EMBL/GenBank/DDBJ databases">
        <title>Complete genome sequence of Corynebacterium frankenforstense ST18(T) (=DSM 45800(T)), isolated from raw cow milk.</title>
        <authorList>
            <person name="Ruckert C."/>
            <person name="Albersmeier A."/>
            <person name="Winkler A."/>
            <person name="Lipski A."/>
            <person name="Kalinowski J."/>
        </authorList>
    </citation>
    <scope>NUCLEOTIDE SEQUENCE [LARGE SCALE GENOMIC DNA]</scope>
    <source>
        <strain evidence="2 3">ST18</strain>
    </source>
</reference>
<dbReference type="Gene3D" id="2.30.30.140">
    <property type="match status" value="1"/>
</dbReference>
<dbReference type="STRING" id="1437875.CFRA_07850"/>
<dbReference type="PANTHER" id="PTHR35177:SF2">
    <property type="entry name" value="HYDROGENASE MATURATION FACTOR HYBG"/>
    <property type="match status" value="1"/>
</dbReference>
<dbReference type="KEGG" id="cfk:CFRA_07850"/>
<dbReference type="InterPro" id="IPR001109">
    <property type="entry name" value="Hydrogenase_HupF/HypC"/>
</dbReference>
<dbReference type="OrthoDB" id="9806017at2"/>
<sequence>MCLGIPGKVIKTGEGLMPMGLIDVVGDERPCCFAYTPEVEVGDFVMFQHGFAVDTVEKAEAEETLRTIHEFDMLGG</sequence>
<keyword evidence="3" id="KW-1185">Reference proteome</keyword>
<protein>
    <submittedName>
        <fullName evidence="2">Hydrogenase expression protein HypE</fullName>
    </submittedName>
</protein>
<dbReference type="EMBL" id="CP009247">
    <property type="protein sequence ID" value="APT89185.1"/>
    <property type="molecule type" value="Genomic_DNA"/>
</dbReference>
<dbReference type="GO" id="GO:0051604">
    <property type="term" value="P:protein maturation"/>
    <property type="evidence" value="ECO:0007669"/>
    <property type="project" value="TreeGrafter"/>
</dbReference>
<dbReference type="Pfam" id="PF01455">
    <property type="entry name" value="HupF_HypC"/>
    <property type="match status" value="1"/>
</dbReference>
<proteinExistence type="inferred from homology"/>
<dbReference type="GO" id="GO:1902670">
    <property type="term" value="F:carbon dioxide binding"/>
    <property type="evidence" value="ECO:0007669"/>
    <property type="project" value="TreeGrafter"/>
</dbReference>
<organism evidence="2 3">
    <name type="scientific">Corynebacterium frankenforstense DSM 45800</name>
    <dbReference type="NCBI Taxonomy" id="1437875"/>
    <lineage>
        <taxon>Bacteria</taxon>
        <taxon>Bacillati</taxon>
        <taxon>Actinomycetota</taxon>
        <taxon>Actinomycetes</taxon>
        <taxon>Mycobacteriales</taxon>
        <taxon>Corynebacteriaceae</taxon>
        <taxon>Corynebacterium</taxon>
    </lineage>
</organism>
<dbReference type="InterPro" id="IPR019812">
    <property type="entry name" value="Hydgase_assmbl_chp_CS"/>
</dbReference>
<dbReference type="Proteomes" id="UP000185434">
    <property type="component" value="Chromosome"/>
</dbReference>
<gene>
    <name evidence="2" type="ORF">CFRA_07850</name>
</gene>
<evidence type="ECO:0000256" key="1">
    <source>
        <dbReference type="ARBA" id="ARBA00006018"/>
    </source>
</evidence>
<accession>A0A1L7CTJ0</accession>